<dbReference type="InterPro" id="IPR031052">
    <property type="entry name" value="FHY3/FAR1"/>
</dbReference>
<dbReference type="SMART" id="SM01312">
    <property type="entry name" value="RTC4"/>
    <property type="match status" value="1"/>
</dbReference>
<evidence type="ECO:0000256" key="1">
    <source>
        <dbReference type="ARBA" id="ARBA00005889"/>
    </source>
</evidence>
<dbReference type="Pfam" id="PF14474">
    <property type="entry name" value="RTC4"/>
    <property type="match status" value="1"/>
</dbReference>
<comment type="similarity">
    <text evidence="1">Belongs to the FHY3/FAR1 family.</text>
</comment>
<dbReference type="VEuPathDB" id="FungiDB:FUN_020257"/>
<dbReference type="InterPro" id="IPR028094">
    <property type="entry name" value="RTC4_C"/>
</dbReference>
<dbReference type="Pfam" id="PF04434">
    <property type="entry name" value="SWIM"/>
    <property type="match status" value="1"/>
</dbReference>
<keyword evidence="2" id="KW-0479">Metal-binding</keyword>
<evidence type="ECO:0000256" key="4">
    <source>
        <dbReference type="ARBA" id="ARBA00022833"/>
    </source>
</evidence>
<comment type="caution">
    <text evidence="7">The sequence shown here is derived from an EMBL/GenBank/DDBJ whole genome shotgun (WGS) entry which is preliminary data.</text>
</comment>
<keyword evidence="4" id="KW-0862">Zinc</keyword>
<organism evidence="7 8">
    <name type="scientific">Rhizophagus irregularis</name>
    <dbReference type="NCBI Taxonomy" id="588596"/>
    <lineage>
        <taxon>Eukaryota</taxon>
        <taxon>Fungi</taxon>
        <taxon>Fungi incertae sedis</taxon>
        <taxon>Mucoromycota</taxon>
        <taxon>Glomeromycotina</taxon>
        <taxon>Glomeromycetes</taxon>
        <taxon>Glomerales</taxon>
        <taxon>Glomeraceae</taxon>
        <taxon>Rhizophagus</taxon>
    </lineage>
</organism>
<reference evidence="7 8" key="1">
    <citation type="submission" date="2015-10" db="EMBL/GenBank/DDBJ databases">
        <title>Genome analyses suggest a sexual origin of heterokaryosis in a supposedly ancient asexual fungus.</title>
        <authorList>
            <person name="Ropars J."/>
            <person name="Sedzielewska K."/>
            <person name="Noel J."/>
            <person name="Charron P."/>
            <person name="Farinelli L."/>
            <person name="Marton T."/>
            <person name="Kruger M."/>
            <person name="Pelin A."/>
            <person name="Brachmann A."/>
            <person name="Corradi N."/>
        </authorList>
    </citation>
    <scope>NUCLEOTIDE SEQUENCE [LARGE SCALE GENOMIC DNA]</scope>
    <source>
        <strain evidence="7 8">A4</strain>
    </source>
</reference>
<evidence type="ECO:0000259" key="6">
    <source>
        <dbReference type="PROSITE" id="PS50966"/>
    </source>
</evidence>
<dbReference type="InterPro" id="IPR006564">
    <property type="entry name" value="Znf_PMZ"/>
</dbReference>
<dbReference type="VEuPathDB" id="FungiDB:FUN_000021"/>
<dbReference type="Proteomes" id="UP000234323">
    <property type="component" value="Unassembled WGS sequence"/>
</dbReference>
<dbReference type="VEuPathDB" id="FungiDB:RhiirFUN_000945"/>
<evidence type="ECO:0000256" key="3">
    <source>
        <dbReference type="ARBA" id="ARBA00022771"/>
    </source>
</evidence>
<sequence>FGILLAIDFWNSLSDRFFAFSWSGICGRCYLDGCQNHKTNWTLNVSQILAVSQVLAVSQLRLFEKQAATILTIYALKKFQEQLLQSSCYKCEEISPDRFNSINQSLQIFLVTRFGSSSNGRVVEYSLNDEIFTCTCGYMAFSGIICRHILRVATQLNIDSFYKKMYPSRWCKDPNESEMIQIYQSFYKHKPLHDLQDQLIIDQLQLEQDYKYKLNHTIWKLQRFINQKPETAIIFDETITLLLNAQIAATIENCNSQIINNNDIIKIPQNVKPKGGEKDFNENKENIIIGNKENSSSNDENINFITIPEICPYCNEKLPSPLPNKLKDLFMNFQGKREYRDKGKNKINSPMSLMSRIESFQPGYYGLRGAIVIAETLRKLFIDTKILTKSLTIPQIPMEYLQEVLISEAAVRLIQEDKDITAEKMCEIMLESIDFTDFNPLNVLFRTIDIKAIKKWDVTIVISSQYPFLK</sequence>
<dbReference type="InterPro" id="IPR007527">
    <property type="entry name" value="Znf_SWIM"/>
</dbReference>
<feature type="domain" description="SWIM-type" evidence="6">
    <location>
        <begin position="121"/>
        <end position="157"/>
    </location>
</feature>
<protein>
    <recommendedName>
        <fullName evidence="6">SWIM-type domain-containing protein</fullName>
    </recommendedName>
</protein>
<dbReference type="EMBL" id="LLXI01001453">
    <property type="protein sequence ID" value="PKY53758.1"/>
    <property type="molecule type" value="Genomic_DNA"/>
</dbReference>
<evidence type="ECO:0000256" key="5">
    <source>
        <dbReference type="PROSITE-ProRule" id="PRU00325"/>
    </source>
</evidence>
<dbReference type="PROSITE" id="PS50966">
    <property type="entry name" value="ZF_SWIM"/>
    <property type="match status" value="1"/>
</dbReference>
<accession>A0A2I1H4E8</accession>
<evidence type="ECO:0000256" key="2">
    <source>
        <dbReference type="ARBA" id="ARBA00022723"/>
    </source>
</evidence>
<dbReference type="GO" id="GO:0008270">
    <property type="term" value="F:zinc ion binding"/>
    <property type="evidence" value="ECO:0007669"/>
    <property type="project" value="UniProtKB-KW"/>
</dbReference>
<evidence type="ECO:0000313" key="8">
    <source>
        <dbReference type="Proteomes" id="UP000234323"/>
    </source>
</evidence>
<keyword evidence="3 5" id="KW-0863">Zinc-finger</keyword>
<proteinExistence type="inferred from homology"/>
<evidence type="ECO:0000313" key="7">
    <source>
        <dbReference type="EMBL" id="PKY53758.1"/>
    </source>
</evidence>
<dbReference type="AlphaFoldDB" id="A0A2I1H4E8"/>
<feature type="non-terminal residue" evidence="7">
    <location>
        <position position="1"/>
    </location>
</feature>
<gene>
    <name evidence="7" type="ORF">RhiirA4_499526</name>
</gene>
<dbReference type="PANTHER" id="PTHR31669">
    <property type="entry name" value="PROTEIN FAR1-RELATED SEQUENCE 10-RELATED"/>
    <property type="match status" value="1"/>
</dbReference>
<keyword evidence="8" id="KW-1185">Reference proteome</keyword>
<dbReference type="SMART" id="SM00575">
    <property type="entry name" value="ZnF_PMZ"/>
    <property type="match status" value="1"/>
</dbReference>
<dbReference type="PANTHER" id="PTHR31669:SF251">
    <property type="entry name" value="PROTEIN FAR1-RELATED SEQUENCE"/>
    <property type="match status" value="1"/>
</dbReference>
<name>A0A2I1H4E8_9GLOM</name>
<dbReference type="GO" id="GO:0006355">
    <property type="term" value="P:regulation of DNA-templated transcription"/>
    <property type="evidence" value="ECO:0007669"/>
    <property type="project" value="InterPro"/>
</dbReference>